<dbReference type="RefSeq" id="WP_238293449.1">
    <property type="nucleotide sequence ID" value="NZ_BPQS01000069.1"/>
</dbReference>
<evidence type="ECO:0000313" key="3">
    <source>
        <dbReference type="Proteomes" id="UP001244297"/>
    </source>
</evidence>
<feature type="chain" id="PRO_5045251323" description="DUF4189 domain-containing protein" evidence="1">
    <location>
        <begin position="20"/>
        <end position="355"/>
    </location>
</feature>
<protein>
    <recommendedName>
        <fullName evidence="4">DUF4189 domain-containing protein</fullName>
    </recommendedName>
</protein>
<accession>A0ABT8B091</accession>
<gene>
    <name evidence="2" type="ORF">QWZ18_31630</name>
</gene>
<evidence type="ECO:0000313" key="2">
    <source>
        <dbReference type="EMBL" id="MDN3575135.1"/>
    </source>
</evidence>
<name>A0ABT8B091_9HYPH</name>
<comment type="caution">
    <text evidence="2">The sequence shown here is derived from an EMBL/GenBank/DDBJ whole genome shotgun (WGS) entry which is preliminary data.</text>
</comment>
<dbReference type="EMBL" id="JAUFPT010000163">
    <property type="protein sequence ID" value="MDN3575135.1"/>
    <property type="molecule type" value="Genomic_DNA"/>
</dbReference>
<organism evidence="2 3">
    <name type="scientific">Methylobacterium longum</name>
    <dbReference type="NCBI Taxonomy" id="767694"/>
    <lineage>
        <taxon>Bacteria</taxon>
        <taxon>Pseudomonadati</taxon>
        <taxon>Pseudomonadota</taxon>
        <taxon>Alphaproteobacteria</taxon>
        <taxon>Hyphomicrobiales</taxon>
        <taxon>Methylobacteriaceae</taxon>
        <taxon>Methylobacterium</taxon>
    </lineage>
</organism>
<dbReference type="Proteomes" id="UP001244297">
    <property type="component" value="Unassembled WGS sequence"/>
</dbReference>
<evidence type="ECO:0000256" key="1">
    <source>
        <dbReference type="SAM" id="SignalP"/>
    </source>
</evidence>
<keyword evidence="3" id="KW-1185">Reference proteome</keyword>
<evidence type="ECO:0008006" key="4">
    <source>
        <dbReference type="Google" id="ProtNLM"/>
    </source>
</evidence>
<sequence length="355" mass="37416">MKLKILSVVLATSPNFAYADEAATKACTDVYKNSTRNFSELEQNKVELARSYSSFCKRDGSVNTSASGIGLEAVVKAIPFKFSATSSNSSQKLEEFCKVGQSQFDSWNSSNFASSSVATDALSNFNNCMQIANSGLQLTFSINQPSNLVVSGYANAGYSGHITSIAYDDQNMECTSADFNSEHKSEKLYGAAHIKISDPFAITCTKKSSLAADGSTRYYPRTTLTLTASAVSPLAIVFPSDTLNGFELSSQAGLAVAQASSEVAAAKSALSAQTQISDSLQKRIDGVDVTVTTHELGSGTSWGCGPYGADWGRGILEEAQKVCGSNKFKLGSNNVRGGGTCGYGSIGFSCVIVPK</sequence>
<proteinExistence type="predicted"/>
<reference evidence="3" key="1">
    <citation type="journal article" date="2019" name="Int. J. Syst. Evol. Microbiol.">
        <title>The Global Catalogue of Microorganisms (GCM) 10K type strain sequencing project: providing services to taxonomists for standard genome sequencing and annotation.</title>
        <authorList>
            <consortium name="The Broad Institute Genomics Platform"/>
            <consortium name="The Broad Institute Genome Sequencing Center for Infectious Disease"/>
            <person name="Wu L."/>
            <person name="Ma J."/>
        </authorList>
    </citation>
    <scope>NUCLEOTIDE SEQUENCE [LARGE SCALE GENOMIC DNA]</scope>
    <source>
        <strain evidence="3">CECT 7806</strain>
    </source>
</reference>
<keyword evidence="1" id="KW-0732">Signal</keyword>
<feature type="signal peptide" evidence="1">
    <location>
        <begin position="1"/>
        <end position="19"/>
    </location>
</feature>